<keyword evidence="1" id="KW-0812">Transmembrane</keyword>
<sequence length="69" mass="7598">MKTKFLDKSIASVVNIISATLAVIWIAIMFLMAFTAINGVALIILGFISWFCLVFYSVKFIGAKHKSLA</sequence>
<keyword evidence="1" id="KW-0472">Membrane</keyword>
<keyword evidence="1" id="KW-1133">Transmembrane helix</keyword>
<dbReference type="EMBL" id="CP049075">
    <property type="protein sequence ID" value="QLI05161.1"/>
    <property type="molecule type" value="Genomic_DNA"/>
</dbReference>
<feature type="transmembrane region" description="Helical" evidence="1">
    <location>
        <begin position="40"/>
        <end position="58"/>
    </location>
</feature>
<keyword evidence="3" id="KW-1185">Reference proteome</keyword>
<name>A0A7H9CHK7_9BACT</name>
<dbReference type="KEGG" id="cinf:CINF_0639"/>
<gene>
    <name evidence="2" type="ORF">CINF_0639</name>
</gene>
<organism evidence="2 3">
    <name type="scientific">Candidatus Campylobacter infans</name>
    <dbReference type="NCBI Taxonomy" id="2561898"/>
    <lineage>
        <taxon>Bacteria</taxon>
        <taxon>Pseudomonadati</taxon>
        <taxon>Campylobacterota</taxon>
        <taxon>Epsilonproteobacteria</taxon>
        <taxon>Campylobacterales</taxon>
        <taxon>Campylobacteraceae</taxon>
        <taxon>Campylobacter</taxon>
    </lineage>
</organism>
<proteinExistence type="predicted"/>
<evidence type="ECO:0000313" key="3">
    <source>
        <dbReference type="Proteomes" id="UP000509414"/>
    </source>
</evidence>
<evidence type="ECO:0000313" key="2">
    <source>
        <dbReference type="EMBL" id="QLI05161.1"/>
    </source>
</evidence>
<feature type="transmembrane region" description="Helical" evidence="1">
    <location>
        <begin position="12"/>
        <end position="34"/>
    </location>
</feature>
<evidence type="ECO:0000256" key="1">
    <source>
        <dbReference type="SAM" id="Phobius"/>
    </source>
</evidence>
<dbReference type="RefSeq" id="WP_179975728.1">
    <property type="nucleotide sequence ID" value="NZ_CP049075.1"/>
</dbReference>
<reference evidence="2 3" key="1">
    <citation type="submission" date="2020-02" db="EMBL/GenBank/DDBJ databases">
        <title>Complete genome sequence of the novel Campylobacter species Candidatus Campylobacter infans.</title>
        <authorList>
            <person name="Duim B."/>
            <person name="Zomer A."/>
            <person name="van der Graaf L."/>
            <person name="Wagenaar J."/>
        </authorList>
    </citation>
    <scope>NUCLEOTIDE SEQUENCE [LARGE SCALE GENOMIC DNA]</scope>
    <source>
        <strain evidence="2 3">19S00001</strain>
    </source>
</reference>
<accession>A0A7H9CHK7</accession>
<dbReference type="AlphaFoldDB" id="A0A7H9CHK7"/>
<dbReference type="Proteomes" id="UP000509414">
    <property type="component" value="Chromosome"/>
</dbReference>
<protein>
    <submittedName>
        <fullName evidence="2">Uncharacterized protein</fullName>
    </submittedName>
</protein>